<name>A0A4Y7SF25_COPMI</name>
<dbReference type="EMBL" id="QPFP01000140">
    <property type="protein sequence ID" value="TEB20423.1"/>
    <property type="molecule type" value="Genomic_DNA"/>
</dbReference>
<evidence type="ECO:0000313" key="1">
    <source>
        <dbReference type="EMBL" id="TEB20423.1"/>
    </source>
</evidence>
<reference evidence="1 2" key="1">
    <citation type="journal article" date="2019" name="Nat. Ecol. Evol.">
        <title>Megaphylogeny resolves global patterns of mushroom evolution.</title>
        <authorList>
            <person name="Varga T."/>
            <person name="Krizsan K."/>
            <person name="Foldi C."/>
            <person name="Dima B."/>
            <person name="Sanchez-Garcia M."/>
            <person name="Sanchez-Ramirez S."/>
            <person name="Szollosi G.J."/>
            <person name="Szarkandi J.G."/>
            <person name="Papp V."/>
            <person name="Albert L."/>
            <person name="Andreopoulos W."/>
            <person name="Angelini C."/>
            <person name="Antonin V."/>
            <person name="Barry K.W."/>
            <person name="Bougher N.L."/>
            <person name="Buchanan P."/>
            <person name="Buyck B."/>
            <person name="Bense V."/>
            <person name="Catcheside P."/>
            <person name="Chovatia M."/>
            <person name="Cooper J."/>
            <person name="Damon W."/>
            <person name="Desjardin D."/>
            <person name="Finy P."/>
            <person name="Geml J."/>
            <person name="Haridas S."/>
            <person name="Hughes K."/>
            <person name="Justo A."/>
            <person name="Karasinski D."/>
            <person name="Kautmanova I."/>
            <person name="Kiss B."/>
            <person name="Kocsube S."/>
            <person name="Kotiranta H."/>
            <person name="LaButti K.M."/>
            <person name="Lechner B.E."/>
            <person name="Liimatainen K."/>
            <person name="Lipzen A."/>
            <person name="Lukacs Z."/>
            <person name="Mihaltcheva S."/>
            <person name="Morgado L.N."/>
            <person name="Niskanen T."/>
            <person name="Noordeloos M.E."/>
            <person name="Ohm R.A."/>
            <person name="Ortiz-Santana B."/>
            <person name="Ovrebo C."/>
            <person name="Racz N."/>
            <person name="Riley R."/>
            <person name="Savchenko A."/>
            <person name="Shiryaev A."/>
            <person name="Soop K."/>
            <person name="Spirin V."/>
            <person name="Szebenyi C."/>
            <person name="Tomsovsky M."/>
            <person name="Tulloss R.E."/>
            <person name="Uehling J."/>
            <person name="Grigoriev I.V."/>
            <person name="Vagvolgyi C."/>
            <person name="Papp T."/>
            <person name="Martin F.M."/>
            <person name="Miettinen O."/>
            <person name="Hibbett D.S."/>
            <person name="Nagy L.G."/>
        </authorList>
    </citation>
    <scope>NUCLEOTIDE SEQUENCE [LARGE SCALE GENOMIC DNA]</scope>
    <source>
        <strain evidence="1 2">FP101781</strain>
    </source>
</reference>
<dbReference type="Proteomes" id="UP000298030">
    <property type="component" value="Unassembled WGS sequence"/>
</dbReference>
<keyword evidence="2" id="KW-1185">Reference proteome</keyword>
<proteinExistence type="predicted"/>
<accession>A0A4Y7SF25</accession>
<gene>
    <name evidence="1" type="ORF">FA13DRAFT_1800932</name>
</gene>
<protein>
    <submittedName>
        <fullName evidence="1">Uncharacterized protein</fullName>
    </submittedName>
</protein>
<organism evidence="1 2">
    <name type="scientific">Coprinellus micaceus</name>
    <name type="common">Glistening ink-cap mushroom</name>
    <name type="synonym">Coprinus micaceus</name>
    <dbReference type="NCBI Taxonomy" id="71717"/>
    <lineage>
        <taxon>Eukaryota</taxon>
        <taxon>Fungi</taxon>
        <taxon>Dikarya</taxon>
        <taxon>Basidiomycota</taxon>
        <taxon>Agaricomycotina</taxon>
        <taxon>Agaricomycetes</taxon>
        <taxon>Agaricomycetidae</taxon>
        <taxon>Agaricales</taxon>
        <taxon>Agaricineae</taxon>
        <taxon>Psathyrellaceae</taxon>
        <taxon>Coprinellus</taxon>
    </lineage>
</organism>
<dbReference type="AlphaFoldDB" id="A0A4Y7SF25"/>
<dbReference type="OrthoDB" id="10506903at2759"/>
<comment type="caution">
    <text evidence="1">The sequence shown here is derived from an EMBL/GenBank/DDBJ whole genome shotgun (WGS) entry which is preliminary data.</text>
</comment>
<evidence type="ECO:0000313" key="2">
    <source>
        <dbReference type="Proteomes" id="UP000298030"/>
    </source>
</evidence>
<sequence>MARAYSLAGHDTLIPHEMTRLNLRFKPSETESGEFNTPNSRGGIQSVQLVPGGRYLIVLYPGWLTMWDVKSPSSPCLVLSYSVPQECEGFEMSVVKGTSRETESLYVILVDDFLDTPEENLRLKRLLFKITYRPTTAESKFAITDLGGIQLIKTRDIESPYTYVDPSGRVILYATGEGSKYVIIVVWNYKDRAFSAWRTENMSDSVMEIRFGGSHILLVTTERIYAYEIPPAKPFEGWINLPSYQDAIRGPPVLIDHMCPSKMSTPASALVANTHGAAAAEELVTTYFVPQSGSNHIWHNYTLHWLPANPSMSYTVYTHTAICDSPDRSGTLWRASGNVEGTVIADIYEGKDGSRFCAWISMLKWKSAVDRGKPQHVPSSNIIGQPEFSCDLVPFIPWGNVRSGHGPVGFFLCPASGKALVMWSHMEDEERYSFWLGYYSFR</sequence>